<comment type="caution">
    <text evidence="1">The sequence shown here is derived from an EMBL/GenBank/DDBJ whole genome shotgun (WGS) entry which is preliminary data.</text>
</comment>
<name>A0ACB9MGI4_BAUVA</name>
<protein>
    <submittedName>
        <fullName evidence="1">Uncharacterized protein</fullName>
    </submittedName>
</protein>
<accession>A0ACB9MGI4</accession>
<sequence>MNARICSQCQPCQQLNATCQFYPLRIIHQGSLVDNINLKELQPELSRMKPVIGKNERNAENLVQKQQQKRKRSYKLESKESIDDIPRRAIGRDGHYFVCMKCDYGGKLLCCDSCACTYHLQCLDPPLYSTPKGYWQCPNCDHDDLSEPKANHKRLASNNRSSNSKEDASYTCSICANTEKILVLTDDESDKLKSPEFNSKVGNLPMENQEGTSVRNADSCGTSTQKSPDNEPDKLLVLREALPESMNDIGKSKQLSNPASMEQKQSSDQQAFRHMESAPLYRWGGARDLLSSMSLGGQDIPISNTSLLSMFSSTVMGEPLSFGAGTSSDAMVVIPTPRGLLKWKAPIVSWSEEELDALWVGVRRYGAGNWDAILGDPSLNCLKNKTQEDLSARWNKDLRKFLGPAPISSMPIRPKPPLNAMGSSFFWAPQLSANTNREPVNGELLLGGYFPLTNFGLNKNMNAGHGSRETHTLPKHAPSDNVLVDDYNYDADIDDDSDYS</sequence>
<reference evidence="1 2" key="1">
    <citation type="journal article" date="2022" name="DNA Res.">
        <title>Chromosomal-level genome assembly of the orchid tree Bauhinia variegata (Leguminosae; Cercidoideae) supports the allotetraploid origin hypothesis of Bauhinia.</title>
        <authorList>
            <person name="Zhong Y."/>
            <person name="Chen Y."/>
            <person name="Zheng D."/>
            <person name="Pang J."/>
            <person name="Liu Y."/>
            <person name="Luo S."/>
            <person name="Meng S."/>
            <person name="Qian L."/>
            <person name="Wei D."/>
            <person name="Dai S."/>
            <person name="Zhou R."/>
        </authorList>
    </citation>
    <scope>NUCLEOTIDE SEQUENCE [LARGE SCALE GENOMIC DNA]</scope>
    <source>
        <strain evidence="1">BV-YZ2020</strain>
    </source>
</reference>
<evidence type="ECO:0000313" key="2">
    <source>
        <dbReference type="Proteomes" id="UP000828941"/>
    </source>
</evidence>
<keyword evidence="2" id="KW-1185">Reference proteome</keyword>
<organism evidence="1 2">
    <name type="scientific">Bauhinia variegata</name>
    <name type="common">Purple orchid tree</name>
    <name type="synonym">Phanera variegata</name>
    <dbReference type="NCBI Taxonomy" id="167791"/>
    <lineage>
        <taxon>Eukaryota</taxon>
        <taxon>Viridiplantae</taxon>
        <taxon>Streptophyta</taxon>
        <taxon>Embryophyta</taxon>
        <taxon>Tracheophyta</taxon>
        <taxon>Spermatophyta</taxon>
        <taxon>Magnoliopsida</taxon>
        <taxon>eudicotyledons</taxon>
        <taxon>Gunneridae</taxon>
        <taxon>Pentapetalae</taxon>
        <taxon>rosids</taxon>
        <taxon>fabids</taxon>
        <taxon>Fabales</taxon>
        <taxon>Fabaceae</taxon>
        <taxon>Cercidoideae</taxon>
        <taxon>Cercideae</taxon>
        <taxon>Bauhiniinae</taxon>
        <taxon>Bauhinia</taxon>
    </lineage>
</organism>
<dbReference type="EMBL" id="CM039434">
    <property type="protein sequence ID" value="KAI4323247.1"/>
    <property type="molecule type" value="Genomic_DNA"/>
</dbReference>
<proteinExistence type="predicted"/>
<dbReference type="Proteomes" id="UP000828941">
    <property type="component" value="Chromosome 9"/>
</dbReference>
<evidence type="ECO:0000313" key="1">
    <source>
        <dbReference type="EMBL" id="KAI4323247.1"/>
    </source>
</evidence>
<gene>
    <name evidence="1" type="ORF">L6164_022868</name>
</gene>